<dbReference type="EMBL" id="MSGO01000072">
    <property type="protein sequence ID" value="OLL13385.1"/>
    <property type="molecule type" value="Genomic_DNA"/>
</dbReference>
<dbReference type="Proteomes" id="UP000185736">
    <property type="component" value="Unassembled WGS sequence"/>
</dbReference>
<organism evidence="2 3">
    <name type="scientific">Actinomyces oris</name>
    <dbReference type="NCBI Taxonomy" id="544580"/>
    <lineage>
        <taxon>Bacteria</taxon>
        <taxon>Bacillati</taxon>
        <taxon>Actinomycetota</taxon>
        <taxon>Actinomycetes</taxon>
        <taxon>Actinomycetales</taxon>
        <taxon>Actinomycetaceae</taxon>
        <taxon>Actinomyces</taxon>
    </lineage>
</organism>
<protein>
    <recommendedName>
        <fullName evidence="1">DUF6036 domain-containing protein</fullName>
    </recommendedName>
</protein>
<feature type="domain" description="DUF6036" evidence="1">
    <location>
        <begin position="16"/>
        <end position="190"/>
    </location>
</feature>
<comment type="caution">
    <text evidence="2">The sequence shown here is derived from an EMBL/GenBank/DDBJ whole genome shotgun (WGS) entry which is preliminary data.</text>
</comment>
<reference evidence="2 3" key="1">
    <citation type="submission" date="2016-12" db="EMBL/GenBank/DDBJ databases">
        <title>Genomic comparison of strains in the 'Actinomyces naeslundii' group.</title>
        <authorList>
            <person name="Mughal S.R."/>
            <person name="Do T."/>
            <person name="Gilbert S.C."/>
            <person name="Witherden E.A."/>
            <person name="Didelot X."/>
            <person name="Beighton D."/>
        </authorList>
    </citation>
    <scope>NUCLEOTIDE SEQUENCE [LARGE SCALE GENOMIC DNA]</scope>
    <source>
        <strain evidence="2 3">S64C</strain>
    </source>
</reference>
<accession>A0A1Q8HWZ8</accession>
<evidence type="ECO:0000259" key="1">
    <source>
        <dbReference type="Pfam" id="PF19502"/>
    </source>
</evidence>
<sequence length="201" mass="21940">MRREQLYHAIRTACTIINRSEVTVLGSQSILASFSEDELPERATLSREIDILPIDDNPETVKELADLIEGVAGELSPFEQLHGFAIDGVDDSTAILSSGWRDRLIAVSGPATSLAGSALSNTGYCLSPEDLCVAKLCANRDKDREFVGALLDAAIVNPYDIMNLLELLDEQHEEAKARAQSFLHHWKDSKTSRSRPTAGCG</sequence>
<proteinExistence type="predicted"/>
<evidence type="ECO:0000313" key="3">
    <source>
        <dbReference type="Proteomes" id="UP000185736"/>
    </source>
</evidence>
<dbReference type="AlphaFoldDB" id="A0A1Q8HWZ8"/>
<dbReference type="RefSeq" id="WP_075250336.1">
    <property type="nucleotide sequence ID" value="NZ_MSGO01000072.1"/>
</dbReference>
<evidence type="ECO:0000313" key="2">
    <source>
        <dbReference type="EMBL" id="OLL13385.1"/>
    </source>
</evidence>
<name>A0A1Q8HWZ8_9ACTO</name>
<dbReference type="Pfam" id="PF19502">
    <property type="entry name" value="DUF6036"/>
    <property type="match status" value="1"/>
</dbReference>
<dbReference type="InterPro" id="IPR045792">
    <property type="entry name" value="DUF6036"/>
</dbReference>
<gene>
    <name evidence="2" type="ORF">BKH32_12550</name>
</gene>